<feature type="transmembrane region" description="Helical" evidence="1">
    <location>
        <begin position="170"/>
        <end position="190"/>
    </location>
</feature>
<feature type="transmembrane region" description="Helical" evidence="1">
    <location>
        <begin position="62"/>
        <end position="82"/>
    </location>
</feature>
<feature type="transmembrane region" description="Helical" evidence="1">
    <location>
        <begin position="373"/>
        <end position="391"/>
    </location>
</feature>
<reference evidence="2" key="1">
    <citation type="submission" date="2023-08" db="EMBL/GenBank/DDBJ databases">
        <title>WGS of pathogenic bacterial species, Los Angeles County Public Health Laboratories.</title>
        <authorList>
            <person name="Garrigues J.M."/>
            <person name="Green N.M."/>
        </authorList>
    </citation>
    <scope>NUCLEOTIDE SEQUENCE</scope>
    <source>
        <strain evidence="2">LACPHL-BACT-2023-00068</strain>
    </source>
</reference>
<keyword evidence="1" id="KW-1133">Transmembrane helix</keyword>
<organism evidence="2 3">
    <name type="scientific">Pluralibacter gergoviae</name>
    <name type="common">Enterobacter gergoviae</name>
    <dbReference type="NCBI Taxonomy" id="61647"/>
    <lineage>
        <taxon>Bacteria</taxon>
        <taxon>Pseudomonadati</taxon>
        <taxon>Pseudomonadota</taxon>
        <taxon>Gammaproteobacteria</taxon>
        <taxon>Enterobacterales</taxon>
        <taxon>Enterobacteriaceae</taxon>
        <taxon>Pluralibacter</taxon>
    </lineage>
</organism>
<dbReference type="PANTHER" id="PTHR37422:SF17">
    <property type="entry name" value="O-ANTIGEN LIGASE"/>
    <property type="match status" value="1"/>
</dbReference>
<dbReference type="InterPro" id="IPR051533">
    <property type="entry name" value="WaaL-like"/>
</dbReference>
<protein>
    <submittedName>
        <fullName evidence="2">O-antigen ligase domain-containing protein</fullName>
    </submittedName>
</protein>
<dbReference type="PANTHER" id="PTHR37422">
    <property type="entry name" value="TEICHURONIC ACID BIOSYNTHESIS PROTEIN TUAE"/>
    <property type="match status" value="1"/>
</dbReference>
<keyword evidence="1" id="KW-0812">Transmembrane</keyword>
<feature type="transmembrane region" description="Helical" evidence="1">
    <location>
        <begin position="197"/>
        <end position="219"/>
    </location>
</feature>
<dbReference type="GeneID" id="61382661"/>
<feature type="transmembrane region" description="Helical" evidence="1">
    <location>
        <begin position="239"/>
        <end position="259"/>
    </location>
</feature>
<name>A0AAW8HKR8_PLUGE</name>
<feature type="transmembrane region" description="Helical" evidence="1">
    <location>
        <begin position="12"/>
        <end position="31"/>
    </location>
</feature>
<sequence>MGTKVNAFREVSCKLIFLLYLVGVVFIPIEPNITNKIINITGAFSFLLLLISGEYRSYQRSILVLALGIFLLGALDLAWYGFYKTHDVIYKNGYRGYLEAGKMLVFSAFTFLLLSKQRFSHNIKSHVVAASIVQGVMIGRSFYQSIYLHAERIPLSAMGGDIGQMGAATVAAYMITFCALYSSIVFLSLHSKYKWPLFYINFALTLAAIMMTGTRSAFFTYPLMTVFLLFIQNQNQKKYLLKGLCGFMFLLIGCGLLFNKDITKRIDDFKSDMVSYSNKSNSMSSVGARLSMIQAGFASRPEGLHWQSLEQRAVKITDLSQRDSVYLGATVFMDVHMHNELAEAISTKGIFGIIFLVIFYFGLIHYCLRERLYLLLVFPSSIILFGLSDVITHAKPIPASWIVCLMLSIAVLGKKKEDNI</sequence>
<keyword evidence="2" id="KW-0436">Ligase</keyword>
<dbReference type="Proteomes" id="UP001236270">
    <property type="component" value="Unassembled WGS sequence"/>
</dbReference>
<accession>A0AAW8HKR8</accession>
<dbReference type="GO" id="GO:0016874">
    <property type="term" value="F:ligase activity"/>
    <property type="evidence" value="ECO:0007669"/>
    <property type="project" value="UniProtKB-KW"/>
</dbReference>
<proteinExistence type="predicted"/>
<evidence type="ECO:0000313" key="3">
    <source>
        <dbReference type="Proteomes" id="UP001236270"/>
    </source>
</evidence>
<evidence type="ECO:0000256" key="1">
    <source>
        <dbReference type="SAM" id="Phobius"/>
    </source>
</evidence>
<feature type="transmembrane region" description="Helical" evidence="1">
    <location>
        <begin position="349"/>
        <end position="368"/>
    </location>
</feature>
<dbReference type="RefSeq" id="WP_106912777.1">
    <property type="nucleotide sequence ID" value="NZ_CBCSIS010000009.1"/>
</dbReference>
<evidence type="ECO:0000313" key="2">
    <source>
        <dbReference type="EMBL" id="MDQ2308602.1"/>
    </source>
</evidence>
<dbReference type="AlphaFoldDB" id="A0AAW8HKR8"/>
<feature type="transmembrane region" description="Helical" evidence="1">
    <location>
        <begin position="37"/>
        <end position="55"/>
    </location>
</feature>
<keyword evidence="1" id="KW-0472">Membrane</keyword>
<gene>
    <name evidence="2" type="ORF">RBJ30_05765</name>
</gene>
<comment type="caution">
    <text evidence="2">The sequence shown here is derived from an EMBL/GenBank/DDBJ whole genome shotgun (WGS) entry which is preliminary data.</text>
</comment>
<feature type="transmembrane region" description="Helical" evidence="1">
    <location>
        <begin position="397"/>
        <end position="413"/>
    </location>
</feature>
<feature type="transmembrane region" description="Helical" evidence="1">
    <location>
        <begin position="94"/>
        <end position="115"/>
    </location>
</feature>
<dbReference type="EMBL" id="JAVDNV010000003">
    <property type="protein sequence ID" value="MDQ2308602.1"/>
    <property type="molecule type" value="Genomic_DNA"/>
</dbReference>